<evidence type="ECO:0000313" key="7">
    <source>
        <dbReference type="Proteomes" id="UP000287866"/>
    </source>
</evidence>
<evidence type="ECO:0000256" key="4">
    <source>
        <dbReference type="ARBA" id="ARBA00022679"/>
    </source>
</evidence>
<accession>A0A8T6R6X5</accession>
<feature type="transmembrane region" description="Helical" evidence="5">
    <location>
        <begin position="543"/>
        <end position="561"/>
    </location>
</feature>
<name>A0A8T6R6X5_9MICO</name>
<dbReference type="EMBL" id="SAYU02000020">
    <property type="protein sequence ID" value="NHA67991.1"/>
    <property type="molecule type" value="Genomic_DNA"/>
</dbReference>
<dbReference type="Gene3D" id="3.90.550.10">
    <property type="entry name" value="Spore Coat Polysaccharide Biosynthesis Protein SpsA, Chain A"/>
    <property type="match status" value="1"/>
</dbReference>
<feature type="transmembrane region" description="Helical" evidence="5">
    <location>
        <begin position="394"/>
        <end position="413"/>
    </location>
</feature>
<feature type="transmembrane region" description="Helical" evidence="5">
    <location>
        <begin position="573"/>
        <end position="601"/>
    </location>
</feature>
<dbReference type="CDD" id="cd00761">
    <property type="entry name" value="Glyco_tranf_GTA_type"/>
    <property type="match status" value="1"/>
</dbReference>
<evidence type="ECO:0000256" key="3">
    <source>
        <dbReference type="ARBA" id="ARBA00022676"/>
    </source>
</evidence>
<evidence type="ECO:0000256" key="2">
    <source>
        <dbReference type="ARBA" id="ARBA00006739"/>
    </source>
</evidence>
<dbReference type="PANTHER" id="PTHR43179:SF12">
    <property type="entry name" value="GALACTOFURANOSYLTRANSFERASE GLFT2"/>
    <property type="match status" value="1"/>
</dbReference>
<feature type="transmembrane region" description="Helical" evidence="5">
    <location>
        <begin position="282"/>
        <end position="306"/>
    </location>
</feature>
<feature type="transmembrane region" description="Helical" evidence="5">
    <location>
        <begin position="666"/>
        <end position="683"/>
    </location>
</feature>
<keyword evidence="4" id="KW-0808">Transferase</keyword>
<reference evidence="6" key="1">
    <citation type="submission" date="2020-03" db="EMBL/GenBank/DDBJ databases">
        <title>Phycicoccus flavus sp. nov., a novel endophytic actinobacterium isolated from branch of Kandelia candel.</title>
        <authorList>
            <person name="Tuo L."/>
        </authorList>
    </citation>
    <scope>NUCLEOTIDE SEQUENCE</scope>
    <source>
        <strain evidence="6">CMS6Z-2</strain>
    </source>
</reference>
<dbReference type="RefSeq" id="WP_165566435.1">
    <property type="nucleotide sequence ID" value="NZ_SAYU02000020.1"/>
</dbReference>
<dbReference type="AlphaFoldDB" id="A0A8T6R6X5"/>
<sequence length="1040" mass="107781">MTLAPSRPEDAAAAAVAGARPPVVTAVLVSRRDPAGAAETLDAALAQSLLPDEVLVVDRSDGSTRPGPDGTPGPTLADLVAVVAERHRVPVEVVAVDPRLTARTAAYRVVKSRPAPEDAPSLLWFLPVGTAPEPTALVRLVDAWRRSPSTGLVGPKHVDAQLPNRLRALSIRTTRGGRLLSRPLPGEPDQGQYDATTDVLAVPFAGSLVERDLLLGLRGWETSFGDVGADLDLGWRAQLSGRRVVVVPSSRVRSEPGVAVATATSAGRRRSARRVALARAPWWSAPFLAAWVAVTSVLAALGLLLLKRPRAAWAELTALTSLDPVRGASARWRTRNRPEVRRRDLAMLFEPRRAVLTGWGDAVHHALVPPQPPIGDASADLNPRSWVVKVVRHPGVVAVAATLAVAVAAGRSLGLGVVTGLSGGLTGGELVGARADAAALWHAWRDGWSGPGLGGPDPAGPSSVLLAAPAWLVDHVPLLPQPVSPGGLVVGVLVLLAMPMAAFSAYLALRVAARGRWVRTLGAVAWACSAPVVGAVAQGRLGAVVAALLLPGVGAGLWLLANRRATATTAFATALAVTVLGAFAPVFAAPAVLAALVLAVVRRGVTVHALIAALVPAALLAPWLLTQVPAGWPALVAGVGLAQWGGEVPEPWRLALLDPGGTGTPPFWTSAPLVVAGVAALAGRRRWRGAPTTLALLLPVLLAVALLAPRVRLGTVPSGAEPAGAAITPWAGTLLLPVVLVLVLALVHGLDALPVASRGRVRLLAVRSGTGLAAASVAALAAGAVLATLGSSLTPWRDPRPAVSVDQASGAFATRSLFVVPGTSGAAYRFVGREDAELVRAFPVPGAADTAVAGQVTDLLAAAPGSSALVDATAADLLAVRGVQVPEVVRRLDATDGLQGISPRDGWRLWRLSPVQERAQALVAPPRLRMETRGSTSLVETTGLNAATETTLEVPRRARLVVAQPQGWTEHAVVRADGRVLTPVADADSPTYPLPRGTVRLSIEVTDPQRWWHLGQVIGLVLLAFLAVPFGRRESRVVRR</sequence>
<proteinExistence type="inferred from homology"/>
<keyword evidence="5" id="KW-0472">Membrane</keyword>
<feature type="transmembrane region" description="Helical" evidence="5">
    <location>
        <begin position="488"/>
        <end position="509"/>
    </location>
</feature>
<feature type="transmembrane region" description="Helical" evidence="5">
    <location>
        <begin position="607"/>
        <end position="625"/>
    </location>
</feature>
<dbReference type="GO" id="GO:0016757">
    <property type="term" value="F:glycosyltransferase activity"/>
    <property type="evidence" value="ECO:0007669"/>
    <property type="project" value="UniProtKB-KW"/>
</dbReference>
<dbReference type="InterPro" id="IPR029044">
    <property type="entry name" value="Nucleotide-diphossugar_trans"/>
</dbReference>
<feature type="transmembrane region" description="Helical" evidence="5">
    <location>
        <begin position="1011"/>
        <end position="1030"/>
    </location>
</feature>
<evidence type="ECO:0008006" key="8">
    <source>
        <dbReference type="Google" id="ProtNLM"/>
    </source>
</evidence>
<organism evidence="6 7">
    <name type="scientific">Phycicoccus flavus</name>
    <dbReference type="NCBI Taxonomy" id="2502783"/>
    <lineage>
        <taxon>Bacteria</taxon>
        <taxon>Bacillati</taxon>
        <taxon>Actinomycetota</taxon>
        <taxon>Actinomycetes</taxon>
        <taxon>Micrococcales</taxon>
        <taxon>Intrasporangiaceae</taxon>
        <taxon>Phycicoccus</taxon>
    </lineage>
</organism>
<evidence type="ECO:0000256" key="1">
    <source>
        <dbReference type="ARBA" id="ARBA00004776"/>
    </source>
</evidence>
<feature type="transmembrane region" description="Helical" evidence="5">
    <location>
        <begin position="771"/>
        <end position="790"/>
    </location>
</feature>
<evidence type="ECO:0000256" key="5">
    <source>
        <dbReference type="SAM" id="Phobius"/>
    </source>
</evidence>
<keyword evidence="7" id="KW-1185">Reference proteome</keyword>
<dbReference type="PANTHER" id="PTHR43179">
    <property type="entry name" value="RHAMNOSYLTRANSFERASE WBBL"/>
    <property type="match status" value="1"/>
</dbReference>
<feature type="transmembrane region" description="Helical" evidence="5">
    <location>
        <begin position="690"/>
        <end position="709"/>
    </location>
</feature>
<feature type="transmembrane region" description="Helical" evidence="5">
    <location>
        <begin position="729"/>
        <end position="750"/>
    </location>
</feature>
<comment type="caution">
    <text evidence="6">The sequence shown here is derived from an EMBL/GenBank/DDBJ whole genome shotgun (WGS) entry which is preliminary data.</text>
</comment>
<gene>
    <name evidence="6" type="ORF">EPD83_007990</name>
</gene>
<dbReference type="Pfam" id="PF13641">
    <property type="entry name" value="Glyco_tranf_2_3"/>
    <property type="match status" value="1"/>
</dbReference>
<comment type="pathway">
    <text evidence="1">Cell wall biogenesis; cell wall polysaccharide biosynthesis.</text>
</comment>
<keyword evidence="5" id="KW-0812">Transmembrane</keyword>
<protein>
    <recommendedName>
        <fullName evidence="8">Glycosyltransferase</fullName>
    </recommendedName>
</protein>
<evidence type="ECO:0000313" key="6">
    <source>
        <dbReference type="EMBL" id="NHA67991.1"/>
    </source>
</evidence>
<dbReference type="Proteomes" id="UP000287866">
    <property type="component" value="Unassembled WGS sequence"/>
</dbReference>
<keyword evidence="3" id="KW-0328">Glycosyltransferase</keyword>
<comment type="similarity">
    <text evidence="2">Belongs to the glycosyltransferase 2 family.</text>
</comment>
<dbReference type="SUPFAM" id="SSF53448">
    <property type="entry name" value="Nucleotide-diphospho-sugar transferases"/>
    <property type="match status" value="1"/>
</dbReference>
<keyword evidence="5" id="KW-1133">Transmembrane helix</keyword>